<keyword evidence="3" id="KW-0804">Transcription</keyword>
<evidence type="ECO:0000313" key="6">
    <source>
        <dbReference type="Proteomes" id="UP000198417"/>
    </source>
</evidence>
<dbReference type="PANTHER" id="PTHR46796">
    <property type="entry name" value="HTH-TYPE TRANSCRIPTIONAL ACTIVATOR RHAS-RELATED"/>
    <property type="match status" value="1"/>
</dbReference>
<dbReference type="PANTHER" id="PTHR46796:SF14">
    <property type="entry name" value="TRANSCRIPTIONAL REGULATORY PROTEIN"/>
    <property type="match status" value="1"/>
</dbReference>
<dbReference type="OrthoDB" id="9793400at2"/>
<dbReference type="PROSITE" id="PS01124">
    <property type="entry name" value="HTH_ARAC_FAMILY_2"/>
    <property type="match status" value="1"/>
</dbReference>
<dbReference type="RefSeq" id="WP_089269859.1">
    <property type="nucleotide sequence ID" value="NZ_FZNN01000005.1"/>
</dbReference>
<gene>
    <name evidence="5" type="ORF">SAMN06265370_10525</name>
</gene>
<evidence type="ECO:0000256" key="1">
    <source>
        <dbReference type="ARBA" id="ARBA00023015"/>
    </source>
</evidence>
<dbReference type="Pfam" id="PF12833">
    <property type="entry name" value="HTH_18"/>
    <property type="match status" value="1"/>
</dbReference>
<keyword evidence="6" id="KW-1185">Reference proteome</keyword>
<feature type="domain" description="HTH araC/xylS-type" evidence="4">
    <location>
        <begin position="180"/>
        <end position="277"/>
    </location>
</feature>
<keyword evidence="1" id="KW-0805">Transcription regulation</keyword>
<dbReference type="Proteomes" id="UP000198417">
    <property type="component" value="Unassembled WGS sequence"/>
</dbReference>
<dbReference type="PROSITE" id="PS00041">
    <property type="entry name" value="HTH_ARAC_FAMILY_1"/>
    <property type="match status" value="1"/>
</dbReference>
<reference evidence="5 6" key="1">
    <citation type="submission" date="2017-06" db="EMBL/GenBank/DDBJ databases">
        <authorList>
            <person name="Kim H.J."/>
            <person name="Triplett B.A."/>
        </authorList>
    </citation>
    <scope>NUCLEOTIDE SEQUENCE [LARGE SCALE GENOMIC DNA]</scope>
    <source>
        <strain evidence="5 6">DSM 29052</strain>
    </source>
</reference>
<dbReference type="GO" id="GO:0043565">
    <property type="term" value="F:sequence-specific DNA binding"/>
    <property type="evidence" value="ECO:0007669"/>
    <property type="project" value="InterPro"/>
</dbReference>
<sequence>MSFHPRMFTSVRGFEPLCDVRCLAFDQMTIDYWRVRGRARAGGHYVSMHPRLVFVLDDRRLGLTADKAAAPLACACCYIPGGMEVWGRVEQPGELRHLDLHLSHRRLQALIGPNTPLDKPIFLTEWDDLAGLTNLLVEEAQHPRRSRAHIERLAETLILELFHQAGSADQSDDPHETRLKQLGLYVRRNMEHRISVGDLATVTGMSRTNFTRIFRETSGQSPYQWVMEMKIGHAKNLLQQGMPFVEVASATGFSDQAHFNRMFKAATGLAPGSWIKQQDSDQFGSILQDIHT</sequence>
<proteinExistence type="predicted"/>
<keyword evidence="2" id="KW-0238">DNA-binding</keyword>
<evidence type="ECO:0000256" key="3">
    <source>
        <dbReference type="ARBA" id="ARBA00023163"/>
    </source>
</evidence>
<evidence type="ECO:0000313" key="5">
    <source>
        <dbReference type="EMBL" id="SNR43485.1"/>
    </source>
</evidence>
<evidence type="ECO:0000256" key="2">
    <source>
        <dbReference type="ARBA" id="ARBA00023125"/>
    </source>
</evidence>
<dbReference type="InterPro" id="IPR050204">
    <property type="entry name" value="AraC_XylS_family_regulators"/>
</dbReference>
<evidence type="ECO:0000259" key="4">
    <source>
        <dbReference type="PROSITE" id="PS01124"/>
    </source>
</evidence>
<dbReference type="Gene3D" id="1.10.10.60">
    <property type="entry name" value="Homeodomain-like"/>
    <property type="match status" value="1"/>
</dbReference>
<dbReference type="InterPro" id="IPR018060">
    <property type="entry name" value="HTH_AraC"/>
</dbReference>
<dbReference type="AlphaFoldDB" id="A0A238WA56"/>
<organism evidence="5 6">
    <name type="scientific">Puniceibacterium sediminis</name>
    <dbReference type="NCBI Taxonomy" id="1608407"/>
    <lineage>
        <taxon>Bacteria</taxon>
        <taxon>Pseudomonadati</taxon>
        <taxon>Pseudomonadota</taxon>
        <taxon>Alphaproteobacteria</taxon>
        <taxon>Rhodobacterales</taxon>
        <taxon>Paracoccaceae</taxon>
        <taxon>Puniceibacterium</taxon>
    </lineage>
</organism>
<dbReference type="EMBL" id="FZNN01000005">
    <property type="protein sequence ID" value="SNR43485.1"/>
    <property type="molecule type" value="Genomic_DNA"/>
</dbReference>
<dbReference type="InterPro" id="IPR009057">
    <property type="entry name" value="Homeodomain-like_sf"/>
</dbReference>
<accession>A0A238WA56</accession>
<dbReference type="SUPFAM" id="SSF46689">
    <property type="entry name" value="Homeodomain-like"/>
    <property type="match status" value="2"/>
</dbReference>
<dbReference type="InterPro" id="IPR018062">
    <property type="entry name" value="HTH_AraC-typ_CS"/>
</dbReference>
<dbReference type="SMART" id="SM00342">
    <property type="entry name" value="HTH_ARAC"/>
    <property type="match status" value="1"/>
</dbReference>
<dbReference type="GO" id="GO:0003700">
    <property type="term" value="F:DNA-binding transcription factor activity"/>
    <property type="evidence" value="ECO:0007669"/>
    <property type="project" value="InterPro"/>
</dbReference>
<name>A0A238WA56_9RHOB</name>
<protein>
    <submittedName>
        <fullName evidence="5">Helix-turn-helix domain-containing protein</fullName>
    </submittedName>
</protein>